<sequence>TGFPSFVRALLFPLRIAQVKIAIVNISLEMEIIANTTADAIGQLQTEVNSLKEVVLQNQMVLDMIIVQMGGVSTLVNTSCRTYVDKSGQIATDIN</sequence>
<dbReference type="Gene3D" id="1.10.287.210">
    <property type="match status" value="1"/>
</dbReference>
<dbReference type="PANTHER" id="PTHR10424:SF73">
    <property type="entry name" value="ENDOGENOUS RETROVIRUS GROUP FC1 ENV POLYPROTEIN-RELATED"/>
    <property type="match status" value="1"/>
</dbReference>
<comment type="caution">
    <text evidence="2">The sequence shown here is derived from an EMBL/GenBank/DDBJ whole genome shotgun (WGS) entry which is preliminary data.</text>
</comment>
<dbReference type="Pfam" id="PF00429">
    <property type="entry name" value="TLV_coat"/>
    <property type="match status" value="1"/>
</dbReference>
<dbReference type="AlphaFoldDB" id="A0A7L1DS44"/>
<protein>
    <submittedName>
        <fullName evidence="2">ERVV2 protein</fullName>
    </submittedName>
</protein>
<gene>
    <name evidence="2" type="primary">Ervv2_0</name>
    <name evidence="2" type="ORF">OENOEN_R15413</name>
</gene>
<accession>A0A7L1DS44</accession>
<dbReference type="EMBL" id="VXBF01000768">
    <property type="protein sequence ID" value="NXM79979.1"/>
    <property type="molecule type" value="Genomic_DNA"/>
</dbReference>
<keyword evidence="3" id="KW-1185">Reference proteome</keyword>
<organism evidence="2 3">
    <name type="scientific">Oenanthe oenanthe</name>
    <name type="common">Northern wheatear</name>
    <dbReference type="NCBI Taxonomy" id="279966"/>
    <lineage>
        <taxon>Eukaryota</taxon>
        <taxon>Metazoa</taxon>
        <taxon>Chordata</taxon>
        <taxon>Craniata</taxon>
        <taxon>Vertebrata</taxon>
        <taxon>Euteleostomi</taxon>
        <taxon>Archelosauria</taxon>
        <taxon>Archosauria</taxon>
        <taxon>Dinosauria</taxon>
        <taxon>Saurischia</taxon>
        <taxon>Theropoda</taxon>
        <taxon>Coelurosauria</taxon>
        <taxon>Aves</taxon>
        <taxon>Neognathae</taxon>
        <taxon>Neoaves</taxon>
        <taxon>Telluraves</taxon>
        <taxon>Australaves</taxon>
        <taxon>Passeriformes</taxon>
        <taxon>Muscicapidae</taxon>
        <taxon>Oenanthe</taxon>
    </lineage>
</organism>
<name>A0A7L1DS44_OENON</name>
<dbReference type="InterPro" id="IPR018154">
    <property type="entry name" value="TLV/ENV_coat_polyprotein"/>
</dbReference>
<keyword evidence="1" id="KW-1015">Disulfide bond</keyword>
<dbReference type="PANTHER" id="PTHR10424">
    <property type="entry name" value="VIRAL ENVELOPE PROTEIN"/>
    <property type="match status" value="1"/>
</dbReference>
<evidence type="ECO:0000313" key="3">
    <source>
        <dbReference type="Proteomes" id="UP000565754"/>
    </source>
</evidence>
<dbReference type="Proteomes" id="UP000565754">
    <property type="component" value="Unassembled WGS sequence"/>
</dbReference>
<proteinExistence type="predicted"/>
<evidence type="ECO:0000256" key="1">
    <source>
        <dbReference type="ARBA" id="ARBA00023157"/>
    </source>
</evidence>
<feature type="non-terminal residue" evidence="2">
    <location>
        <position position="95"/>
    </location>
</feature>
<evidence type="ECO:0000313" key="2">
    <source>
        <dbReference type="EMBL" id="NXM79979.1"/>
    </source>
</evidence>
<feature type="non-terminal residue" evidence="2">
    <location>
        <position position="1"/>
    </location>
</feature>
<reference evidence="2 3" key="1">
    <citation type="submission" date="2019-09" db="EMBL/GenBank/DDBJ databases">
        <title>Bird 10,000 Genomes (B10K) Project - Family phase.</title>
        <authorList>
            <person name="Zhang G."/>
        </authorList>
    </citation>
    <scope>NUCLEOTIDE SEQUENCE [LARGE SCALE GENOMIC DNA]</scope>
    <source>
        <strain evidence="2">B10K-DU-001-74</strain>
        <tissue evidence="2">Muscle</tissue>
    </source>
</reference>
<dbReference type="SUPFAM" id="SSF58069">
    <property type="entry name" value="Virus ectodomain"/>
    <property type="match status" value="1"/>
</dbReference>